<evidence type="ECO:0000256" key="3">
    <source>
        <dbReference type="ARBA" id="ARBA00004514"/>
    </source>
</evidence>
<dbReference type="SUPFAM" id="SSF48371">
    <property type="entry name" value="ARM repeat"/>
    <property type="match status" value="2"/>
</dbReference>
<dbReference type="InterPro" id="IPR016024">
    <property type="entry name" value="ARM-type_fold"/>
</dbReference>
<dbReference type="Ensembl" id="ENSDCDT00010051143.1">
    <property type="protein sequence ID" value="ENSDCDP00010041197.1"/>
    <property type="gene ID" value="ENSDCDG00010026185.1"/>
</dbReference>
<dbReference type="AlphaFoldDB" id="A0AAY4D6R0"/>
<dbReference type="GO" id="GO:0005829">
    <property type="term" value="C:cytosol"/>
    <property type="evidence" value="ECO:0007669"/>
    <property type="project" value="UniProtKB-SubCell"/>
</dbReference>
<keyword evidence="4" id="KW-0963">Cytoplasm</keyword>
<dbReference type="GO" id="GO:0005783">
    <property type="term" value="C:endoplasmic reticulum"/>
    <property type="evidence" value="ECO:0007669"/>
    <property type="project" value="UniProtKB-SubCell"/>
</dbReference>
<dbReference type="PANTHER" id="PTHR10957">
    <property type="entry name" value="RAP1 GTPASE-GDP DISSOCIATION STIMULATOR 1"/>
    <property type="match status" value="1"/>
</dbReference>
<reference evidence="7" key="3">
    <citation type="submission" date="2025-09" db="UniProtKB">
        <authorList>
            <consortium name="Ensembl"/>
        </authorList>
    </citation>
    <scope>IDENTIFICATION</scope>
</reference>
<dbReference type="InterPro" id="IPR040144">
    <property type="entry name" value="RAP1GDS1"/>
</dbReference>
<dbReference type="SMART" id="SM00185">
    <property type="entry name" value="ARM"/>
    <property type="match status" value="8"/>
</dbReference>
<evidence type="ECO:0000256" key="2">
    <source>
        <dbReference type="ARBA" id="ARBA00004240"/>
    </source>
</evidence>
<reference evidence="7 8" key="1">
    <citation type="submission" date="2020-06" db="EMBL/GenBank/DDBJ databases">
        <authorList>
            <consortium name="Wellcome Sanger Institute Data Sharing"/>
        </authorList>
    </citation>
    <scope>NUCLEOTIDE SEQUENCE [LARGE SCALE GENOMIC DNA]</scope>
</reference>
<accession>A0AAY4D6R0</accession>
<evidence type="ECO:0000256" key="1">
    <source>
        <dbReference type="ARBA" id="ARBA00004173"/>
    </source>
</evidence>
<reference evidence="7" key="2">
    <citation type="submission" date="2025-08" db="UniProtKB">
        <authorList>
            <consortium name="Ensembl"/>
        </authorList>
    </citation>
    <scope>IDENTIFICATION</scope>
</reference>
<organism evidence="7 8">
    <name type="scientific">Denticeps clupeoides</name>
    <name type="common">denticle herring</name>
    <dbReference type="NCBI Taxonomy" id="299321"/>
    <lineage>
        <taxon>Eukaryota</taxon>
        <taxon>Metazoa</taxon>
        <taxon>Chordata</taxon>
        <taxon>Craniata</taxon>
        <taxon>Vertebrata</taxon>
        <taxon>Euteleostomi</taxon>
        <taxon>Actinopterygii</taxon>
        <taxon>Neopterygii</taxon>
        <taxon>Teleostei</taxon>
        <taxon>Clupei</taxon>
        <taxon>Clupeiformes</taxon>
        <taxon>Denticipitoidei</taxon>
        <taxon>Denticipitidae</taxon>
        <taxon>Denticeps</taxon>
    </lineage>
</organism>
<dbReference type="InterPro" id="IPR000225">
    <property type="entry name" value="Armadillo"/>
</dbReference>
<dbReference type="GeneTree" id="ENSGT00390000014293"/>
<gene>
    <name evidence="7" type="primary">si:dkey-191g9.5</name>
</gene>
<proteinExistence type="predicted"/>
<dbReference type="Proteomes" id="UP000694580">
    <property type="component" value="Chromosome 8"/>
</dbReference>
<keyword evidence="6" id="KW-0496">Mitochondrion</keyword>
<evidence type="ECO:0000313" key="8">
    <source>
        <dbReference type="Proteomes" id="UP000694580"/>
    </source>
</evidence>
<evidence type="ECO:0000256" key="5">
    <source>
        <dbReference type="ARBA" id="ARBA00022824"/>
    </source>
</evidence>
<evidence type="ECO:0000256" key="6">
    <source>
        <dbReference type="ARBA" id="ARBA00023128"/>
    </source>
</evidence>
<dbReference type="InterPro" id="IPR011989">
    <property type="entry name" value="ARM-like"/>
</dbReference>
<dbReference type="GO" id="GO:0005085">
    <property type="term" value="F:guanyl-nucleotide exchange factor activity"/>
    <property type="evidence" value="ECO:0007669"/>
    <property type="project" value="InterPro"/>
</dbReference>
<evidence type="ECO:0000256" key="4">
    <source>
        <dbReference type="ARBA" id="ARBA00022490"/>
    </source>
</evidence>
<keyword evidence="8" id="KW-1185">Reference proteome</keyword>
<name>A0AAY4D6R0_9TELE</name>
<protein>
    <submittedName>
        <fullName evidence="7">Uncharacterized protein</fullName>
    </submittedName>
</protein>
<keyword evidence="5" id="KW-0256">Endoplasmic reticulum</keyword>
<comment type="subcellular location">
    <subcellularLocation>
        <location evidence="3">Cytoplasm</location>
        <location evidence="3">Cytosol</location>
    </subcellularLocation>
    <subcellularLocation>
        <location evidence="2">Endoplasmic reticulum</location>
    </subcellularLocation>
    <subcellularLocation>
        <location evidence="1">Mitochondrion</location>
    </subcellularLocation>
</comment>
<dbReference type="GO" id="GO:0005739">
    <property type="term" value="C:mitochondrion"/>
    <property type="evidence" value="ECO:0007669"/>
    <property type="project" value="UniProtKB-SubCell"/>
</dbReference>
<sequence>MADSLSEALKAISVSTELVEEELKPHLDTVLDTLLEKKKGAAEKIASSGILPTLASTLRKNSPLTSQVALVVAEMAREGAVRESCVEAGLVMALLPLLNSKDQDLLLHTGRAIGRICFDNTAQQDQLVQSGVIPRLVSIMQAYPENDPLVNVCLLALCNLAEMEAARDALAEVEIAEALTAQLQRAPDAERRHLILEILGSLGESDVLKLQFVESGVPEALLEMIRNLQGGSDPHDLCSIKIASNLINNVLFLFHHFYERTIAGLCETVFQYAVHWSNLEHDLKARGLTVSDSNCVKMLELGVVPHILDLLEQHVDEGDVSVQHAGLSALRNLAIPTTNKVRMLEDGVMDRIRALLRSDMPPVQFKLLGTLRMMADGQEEAAAVLGKDEALLARVMEWCEARDHAGVRGEANRLLAALIRHSRALEVIHSVIKADGVRHLITMATSEHVIMQNEALVALAIASAIDIDAVQQPFKEADLLPTLQKMLEDPVGAVEVKFSTLGLVCSLANSSIMKEEMETLNIKETLTKLSSHTSTKLASQADTVLAVLNESS</sequence>
<evidence type="ECO:0000313" key="7">
    <source>
        <dbReference type="Ensembl" id="ENSDCDP00010041197.1"/>
    </source>
</evidence>
<dbReference type="Pfam" id="PF00514">
    <property type="entry name" value="Arm"/>
    <property type="match status" value="1"/>
</dbReference>
<dbReference type="Gene3D" id="1.25.10.10">
    <property type="entry name" value="Leucine-rich Repeat Variant"/>
    <property type="match status" value="2"/>
</dbReference>